<feature type="binding site" evidence="1">
    <location>
        <position position="83"/>
    </location>
    <ligand>
        <name>Zn(2+)</name>
        <dbReference type="ChEBI" id="CHEBI:29105"/>
        <label>1</label>
    </ligand>
</feature>
<feature type="binding site" evidence="1">
    <location>
        <position position="241"/>
    </location>
    <ligand>
        <name>Zn(2+)</name>
        <dbReference type="ChEBI" id="CHEBI:29105"/>
        <label>2</label>
    </ligand>
</feature>
<dbReference type="NCBIfam" id="NF006689">
    <property type="entry name" value="PRK09237.1"/>
    <property type="match status" value="1"/>
</dbReference>
<keyword evidence="3" id="KW-0732">Signal</keyword>
<dbReference type="PIRSF" id="PIRSF039004">
    <property type="entry name" value="ADE_EF_0837"/>
    <property type="match status" value="1"/>
</dbReference>
<sequence>MNKFFLFCTAACMFGFSVQAQHYSIVIKGGHVIDPKSNIDKVMDVAILNGRIAKVAANISTADAAQVVDAKGLYVSPGLIDMHSHNFQGTTPDHYLSDGFHALNPDGFTFRVGVTTVVDAGSSGWKSFPKFKQNVIDQSKTRVLAMLNIVGEGMRGGAYEQDTTDMNSKMLAMVANNNKKIIVGIKVAHYEGHEWTPVDHAVAAGKKANIPVMVDFGGAEPALPLEELLMTHLRKGDIFTHCFGALAPSREEMIDKATGKVKPYFYTARKKGIIFDVGYGGISFAYSQALPAMKEGFYPNTLSTDIHTGSMNNAMKDMMSVMSKFLNMGMPLKDVIKASTWAPAQAIQMEELGNLSEGSPADVTVFDVRKGKFGFFDYTGHKESGTQKFECEVTIRDGKVVYDLNGNTTPIALGKGDH</sequence>
<dbReference type="InterPro" id="IPR032466">
    <property type="entry name" value="Metal_Hydrolase"/>
</dbReference>
<keyword evidence="6" id="KW-1185">Reference proteome</keyword>
<evidence type="ECO:0000256" key="2">
    <source>
        <dbReference type="PIRSR" id="PIRSR039004-2"/>
    </source>
</evidence>
<feature type="chain" id="PRO_5021785943" evidence="3">
    <location>
        <begin position="21"/>
        <end position="418"/>
    </location>
</feature>
<dbReference type="OrthoDB" id="9797498at2"/>
<name>A0A521BAS3_9SPHI</name>
<dbReference type="Pfam" id="PF01979">
    <property type="entry name" value="Amidohydro_1"/>
    <property type="match status" value="1"/>
</dbReference>
<evidence type="ECO:0000256" key="1">
    <source>
        <dbReference type="PIRSR" id="PIRSR039004-1"/>
    </source>
</evidence>
<feature type="binding site" evidence="1">
    <location>
        <position position="305"/>
    </location>
    <ligand>
        <name>Zn(2+)</name>
        <dbReference type="ChEBI" id="CHEBI:29105"/>
        <label>1</label>
    </ligand>
</feature>
<dbReference type="InterPro" id="IPR006680">
    <property type="entry name" value="Amidohydro-rel"/>
</dbReference>
<evidence type="ECO:0000256" key="3">
    <source>
        <dbReference type="SAM" id="SignalP"/>
    </source>
</evidence>
<accession>A0A521BAS3</accession>
<dbReference type="EMBL" id="FXTN01000002">
    <property type="protein sequence ID" value="SMO44173.1"/>
    <property type="molecule type" value="Genomic_DNA"/>
</dbReference>
<protein>
    <submittedName>
        <fullName evidence="5">Dihydroorotase</fullName>
    </submittedName>
</protein>
<feature type="domain" description="Amidohydrolase-related" evidence="4">
    <location>
        <begin position="290"/>
        <end position="401"/>
    </location>
</feature>
<dbReference type="InterPro" id="IPR020043">
    <property type="entry name" value="Deacetylase_Atu3266-like"/>
</dbReference>
<dbReference type="GO" id="GO:0019213">
    <property type="term" value="F:deacetylase activity"/>
    <property type="evidence" value="ECO:0007669"/>
    <property type="project" value="InterPro"/>
</dbReference>
<dbReference type="GO" id="GO:0016810">
    <property type="term" value="F:hydrolase activity, acting on carbon-nitrogen (but not peptide) bonds"/>
    <property type="evidence" value="ECO:0007669"/>
    <property type="project" value="InterPro"/>
</dbReference>
<feature type="signal peptide" evidence="3">
    <location>
        <begin position="1"/>
        <end position="20"/>
    </location>
</feature>
<dbReference type="SUPFAM" id="SSF51338">
    <property type="entry name" value="Composite domain of metallo-dependent hydrolases"/>
    <property type="match status" value="1"/>
</dbReference>
<dbReference type="PANTHER" id="PTHR42717:SF1">
    <property type="entry name" value="IMIDAZOLONEPROPIONASE AND RELATED AMIDOHYDROLASES"/>
    <property type="match status" value="1"/>
</dbReference>
<feature type="binding site" evidence="1">
    <location>
        <position position="85"/>
    </location>
    <ligand>
        <name>Zn(2+)</name>
        <dbReference type="ChEBI" id="CHEBI:29105"/>
        <label>1</label>
    </ligand>
</feature>
<evidence type="ECO:0000313" key="6">
    <source>
        <dbReference type="Proteomes" id="UP000320300"/>
    </source>
</evidence>
<dbReference type="PANTHER" id="PTHR42717">
    <property type="entry name" value="DIHYDROOROTASE-RELATED"/>
    <property type="match status" value="1"/>
</dbReference>
<dbReference type="GO" id="GO:0046872">
    <property type="term" value="F:metal ion binding"/>
    <property type="evidence" value="ECO:0007669"/>
    <property type="project" value="UniProtKB-KW"/>
</dbReference>
<keyword evidence="1" id="KW-0479">Metal-binding</keyword>
<evidence type="ECO:0000259" key="4">
    <source>
        <dbReference type="Pfam" id="PF01979"/>
    </source>
</evidence>
<dbReference type="Gene3D" id="3.20.20.140">
    <property type="entry name" value="Metal-dependent hydrolases"/>
    <property type="match status" value="1"/>
</dbReference>
<organism evidence="5 6">
    <name type="scientific">Pedobacter westerhofensis</name>
    <dbReference type="NCBI Taxonomy" id="425512"/>
    <lineage>
        <taxon>Bacteria</taxon>
        <taxon>Pseudomonadati</taxon>
        <taxon>Bacteroidota</taxon>
        <taxon>Sphingobacteriia</taxon>
        <taxon>Sphingobacteriales</taxon>
        <taxon>Sphingobacteriaceae</taxon>
        <taxon>Pedobacter</taxon>
    </lineage>
</organism>
<dbReference type="RefSeq" id="WP_142526828.1">
    <property type="nucleotide sequence ID" value="NZ_CBCSJO010000003.1"/>
</dbReference>
<dbReference type="Proteomes" id="UP000320300">
    <property type="component" value="Unassembled WGS sequence"/>
</dbReference>
<dbReference type="Gene3D" id="2.30.40.10">
    <property type="entry name" value="Urease, subunit C, domain 1"/>
    <property type="match status" value="1"/>
</dbReference>
<dbReference type="InterPro" id="IPR011059">
    <property type="entry name" value="Metal-dep_hydrolase_composite"/>
</dbReference>
<evidence type="ECO:0000313" key="5">
    <source>
        <dbReference type="EMBL" id="SMO44173.1"/>
    </source>
</evidence>
<reference evidence="5 6" key="1">
    <citation type="submission" date="2017-05" db="EMBL/GenBank/DDBJ databases">
        <authorList>
            <person name="Varghese N."/>
            <person name="Submissions S."/>
        </authorList>
    </citation>
    <scope>NUCLEOTIDE SEQUENCE [LARGE SCALE GENOMIC DNA]</scope>
    <source>
        <strain evidence="5 6">DSM 19036</strain>
    </source>
</reference>
<feature type="binding site" description="via carbamate group" evidence="1">
    <location>
        <position position="186"/>
    </location>
    <ligand>
        <name>Zn(2+)</name>
        <dbReference type="ChEBI" id="CHEBI:29105"/>
        <label>2</label>
    </ligand>
</feature>
<keyword evidence="1" id="KW-0862">Zinc</keyword>
<gene>
    <name evidence="5" type="ORF">SAMN06265348_102136</name>
</gene>
<dbReference type="SUPFAM" id="SSF51556">
    <property type="entry name" value="Metallo-dependent hydrolases"/>
    <property type="match status" value="1"/>
</dbReference>
<dbReference type="AlphaFoldDB" id="A0A521BAS3"/>
<feature type="modified residue" description="N6-carboxylysine" evidence="2">
    <location>
        <position position="186"/>
    </location>
</feature>
<proteinExistence type="predicted"/>
<feature type="binding site" description="via carbamate group" evidence="1">
    <location>
        <position position="186"/>
    </location>
    <ligand>
        <name>Zn(2+)</name>
        <dbReference type="ChEBI" id="CHEBI:29105"/>
        <label>1</label>
    </ligand>
</feature>